<dbReference type="SUPFAM" id="SSF55136">
    <property type="entry name" value="Probable bacterial effector-binding domain"/>
    <property type="match status" value="1"/>
</dbReference>
<dbReference type="InterPro" id="IPR029442">
    <property type="entry name" value="GyrI-like"/>
</dbReference>
<dbReference type="Gene3D" id="3.20.80.10">
    <property type="entry name" value="Regulatory factor, effector binding domain"/>
    <property type="match status" value="1"/>
</dbReference>
<comment type="caution">
    <text evidence="3">The sequence shown here is derived from an EMBL/GenBank/DDBJ whole genome shotgun (WGS) entry which is preliminary data.</text>
</comment>
<accession>U5EEF7</accession>
<dbReference type="Proteomes" id="UP000017048">
    <property type="component" value="Unassembled WGS sequence"/>
</dbReference>
<dbReference type="SMART" id="SM00871">
    <property type="entry name" value="AraC_E_bind"/>
    <property type="match status" value="1"/>
</dbReference>
<organism evidence="3 4">
    <name type="scientific">Nocardia asteroides NBRC 15531</name>
    <dbReference type="NCBI Taxonomy" id="1110697"/>
    <lineage>
        <taxon>Bacteria</taxon>
        <taxon>Bacillati</taxon>
        <taxon>Actinomycetota</taxon>
        <taxon>Actinomycetes</taxon>
        <taxon>Mycobacteriales</taxon>
        <taxon>Nocardiaceae</taxon>
        <taxon>Nocardia</taxon>
    </lineage>
</organism>
<keyword evidence="1" id="KW-0238">DNA-binding</keyword>
<dbReference type="InterPro" id="IPR009061">
    <property type="entry name" value="DNA-bd_dom_put_sf"/>
</dbReference>
<dbReference type="SUPFAM" id="SSF46955">
    <property type="entry name" value="Putative DNA-binding domain"/>
    <property type="match status" value="1"/>
</dbReference>
<dbReference type="GO" id="GO:0003700">
    <property type="term" value="F:DNA-binding transcription factor activity"/>
    <property type="evidence" value="ECO:0007669"/>
    <property type="project" value="InterPro"/>
</dbReference>
<dbReference type="SMART" id="SM00422">
    <property type="entry name" value="HTH_MERR"/>
    <property type="match status" value="1"/>
</dbReference>
<keyword evidence="4" id="KW-1185">Reference proteome</keyword>
<feature type="domain" description="HTH merR-type" evidence="2">
    <location>
        <begin position="1"/>
        <end position="70"/>
    </location>
</feature>
<dbReference type="GO" id="GO:0003677">
    <property type="term" value="F:DNA binding"/>
    <property type="evidence" value="ECO:0007669"/>
    <property type="project" value="UniProtKB-KW"/>
</dbReference>
<dbReference type="eggNOG" id="COG0789">
    <property type="taxonomic scope" value="Bacteria"/>
</dbReference>
<sequence length="272" mass="29677">MAIGEFARLTHLSVKTLRYYHEIDLLEPVAVDAGTGYRRYATDQVERAHLIRRLRDLDMPLPEIRTVLAAADPADRDATLRAHLARMEAELQRTREVVASLRALLTAPAPPLRVDYRVEPAFTALTLTEVVDRTAIADWCGTAFERLYTSLLATGTTPAGVAGATYSTEFFTEAAGAVTAYVPLPPGAALVPPAGLGITEFGAQRFAIAVHTGAFEDFDRTYGALGSHVAEHDTLAPGEPVRERYLVGPDLTDNPADYRTEVCWPITEGENR</sequence>
<dbReference type="InterPro" id="IPR010499">
    <property type="entry name" value="AraC_E-bd"/>
</dbReference>
<dbReference type="EMBL" id="BAFO02000025">
    <property type="protein sequence ID" value="GAD84781.1"/>
    <property type="molecule type" value="Genomic_DNA"/>
</dbReference>
<dbReference type="Pfam" id="PF06445">
    <property type="entry name" value="GyrI-like"/>
    <property type="match status" value="1"/>
</dbReference>
<evidence type="ECO:0000259" key="2">
    <source>
        <dbReference type="PROSITE" id="PS50937"/>
    </source>
</evidence>
<dbReference type="InterPro" id="IPR047057">
    <property type="entry name" value="MerR_fam"/>
</dbReference>
<dbReference type="InterPro" id="IPR011256">
    <property type="entry name" value="Reg_factor_effector_dom_sf"/>
</dbReference>
<dbReference type="PROSITE" id="PS50937">
    <property type="entry name" value="HTH_MERR_2"/>
    <property type="match status" value="1"/>
</dbReference>
<name>U5EEF7_NOCAS</name>
<dbReference type="PANTHER" id="PTHR30204">
    <property type="entry name" value="REDOX-CYCLING DRUG-SENSING TRANSCRIPTIONAL ACTIVATOR SOXR"/>
    <property type="match status" value="1"/>
</dbReference>
<dbReference type="eggNOG" id="COG4978">
    <property type="taxonomic scope" value="Bacteria"/>
</dbReference>
<reference evidence="3 4" key="1">
    <citation type="journal article" date="2014" name="BMC Genomics">
        <title>Genome based analysis of type-I polyketide synthase and nonribosomal peptide synthetase gene clusters in seven strains of five representative Nocardia species.</title>
        <authorList>
            <person name="Komaki H."/>
            <person name="Ichikawa N."/>
            <person name="Hosoyama A."/>
            <person name="Takahashi-Nakaguchi A."/>
            <person name="Matsuzawa T."/>
            <person name="Suzuki K."/>
            <person name="Fujita N."/>
            <person name="Gonoi T."/>
        </authorList>
    </citation>
    <scope>NUCLEOTIDE SEQUENCE [LARGE SCALE GENOMIC DNA]</scope>
    <source>
        <strain evidence="3 4">NBRC 15531</strain>
    </source>
</reference>
<dbReference type="InterPro" id="IPR000551">
    <property type="entry name" value="MerR-type_HTH_dom"/>
</dbReference>
<dbReference type="Gene3D" id="1.10.1660.10">
    <property type="match status" value="1"/>
</dbReference>
<dbReference type="Pfam" id="PF13411">
    <property type="entry name" value="MerR_1"/>
    <property type="match status" value="1"/>
</dbReference>
<evidence type="ECO:0000313" key="3">
    <source>
        <dbReference type="EMBL" id="GAD84781.1"/>
    </source>
</evidence>
<dbReference type="CDD" id="cd01107">
    <property type="entry name" value="HTH_BmrR"/>
    <property type="match status" value="1"/>
</dbReference>
<gene>
    <name evidence="3" type="ORF">NCAST_25_02030</name>
</gene>
<evidence type="ECO:0000256" key="1">
    <source>
        <dbReference type="ARBA" id="ARBA00023125"/>
    </source>
</evidence>
<proteinExistence type="predicted"/>
<dbReference type="PANTHER" id="PTHR30204:SF97">
    <property type="entry name" value="MERR FAMILY REGULATORY PROTEIN"/>
    <property type="match status" value="1"/>
</dbReference>
<dbReference type="STRING" id="1824.SAMN05444423_10158"/>
<evidence type="ECO:0000313" key="4">
    <source>
        <dbReference type="Proteomes" id="UP000017048"/>
    </source>
</evidence>
<dbReference type="AlphaFoldDB" id="U5EEF7"/>
<protein>
    <submittedName>
        <fullName evidence="3">MerR family transcriptional regulator</fullName>
    </submittedName>
</protein>